<dbReference type="EMBL" id="CAJHOE010000001">
    <property type="protein sequence ID" value="CAD7286350.1"/>
    <property type="molecule type" value="Genomic_DNA"/>
</dbReference>
<comment type="caution">
    <text evidence="2">The sequence shown here is derived from an EMBL/GenBank/DDBJ whole genome shotgun (WGS) entry which is preliminary data.</text>
</comment>
<dbReference type="InterPro" id="IPR041551">
    <property type="entry name" value="RE_BsaWI"/>
</dbReference>
<accession>A0ABM8Q0M3</accession>
<evidence type="ECO:0000313" key="3">
    <source>
        <dbReference type="Proteomes" id="UP000789359"/>
    </source>
</evidence>
<proteinExistence type="predicted"/>
<dbReference type="Proteomes" id="UP000789359">
    <property type="component" value="Unassembled WGS sequence"/>
</dbReference>
<reference evidence="2 3" key="1">
    <citation type="submission" date="2020-11" db="EMBL/GenBank/DDBJ databases">
        <authorList>
            <person name="Peeters C."/>
        </authorList>
    </citation>
    <scope>NUCLEOTIDE SEQUENCE [LARGE SCALE GENOMIC DNA]</scope>
    <source>
        <strain evidence="2 3">LMG 8286</strain>
    </source>
</reference>
<dbReference type="Pfam" id="PF18643">
    <property type="entry name" value="RE_BsaWI"/>
    <property type="match status" value="1"/>
</dbReference>
<dbReference type="RefSeq" id="WP_230055989.1">
    <property type="nucleotide sequence ID" value="NZ_CAJHOE010000001.1"/>
</dbReference>
<evidence type="ECO:0000259" key="1">
    <source>
        <dbReference type="Pfam" id="PF18643"/>
    </source>
</evidence>
<protein>
    <recommendedName>
        <fullName evidence="1">BsaWI restriction endonuclease type 2 domain-containing protein</fullName>
    </recommendedName>
</protein>
<evidence type="ECO:0000313" key="2">
    <source>
        <dbReference type="EMBL" id="CAD7286350.1"/>
    </source>
</evidence>
<name>A0ABM8Q0M3_9BACT</name>
<sequence length="232" mass="27092">MKKVKLLENFKIFIKNEPNAINKLNDFFSAEKEKYYNENTRDLENAGISHDEAVIKTRQSWVTAIGGTLEEIVILYLQKFCDENSLKITNDKILKRANLNVELDEVKRKILVHFGEYSVLPDGDIIIYKFQKEIKILAILSVKNSFRERYTETPYWKLKLSQNPNTNHIKIYMLTPDNDDEISFVNSSRGIRKARVVMEYELDGIFLAKDDFDESDKVRNIAEIFSVLKSIL</sequence>
<keyword evidence="3" id="KW-1185">Reference proteome</keyword>
<organism evidence="2 3">
    <name type="scientific">Campylobacter suis</name>
    <dbReference type="NCBI Taxonomy" id="2790657"/>
    <lineage>
        <taxon>Bacteria</taxon>
        <taxon>Pseudomonadati</taxon>
        <taxon>Campylobacterota</taxon>
        <taxon>Epsilonproteobacteria</taxon>
        <taxon>Campylobacterales</taxon>
        <taxon>Campylobacteraceae</taxon>
        <taxon>Campylobacter</taxon>
    </lineage>
</organism>
<feature type="domain" description="BsaWI restriction endonuclease type 2" evidence="1">
    <location>
        <begin position="102"/>
        <end position="207"/>
    </location>
</feature>
<gene>
    <name evidence="2" type="ORF">LMG8286_00181</name>
</gene>